<dbReference type="PANTHER" id="PTHR39339">
    <property type="entry name" value="SLR1444 PROTEIN"/>
    <property type="match status" value="1"/>
</dbReference>
<dbReference type="AlphaFoldDB" id="A0A2U2BX31"/>
<comment type="caution">
    <text evidence="2">The sequence shown here is derived from an EMBL/GenBank/DDBJ whole genome shotgun (WGS) entry which is preliminary data.</text>
</comment>
<dbReference type="InterPro" id="IPR038186">
    <property type="entry name" value="CHAD_dom_sf"/>
</dbReference>
<protein>
    <recommendedName>
        <fullName evidence="1">CHAD domain-containing protein</fullName>
    </recommendedName>
</protein>
<dbReference type="SMART" id="SM00880">
    <property type="entry name" value="CHAD"/>
    <property type="match status" value="1"/>
</dbReference>
<dbReference type="Gene3D" id="1.40.20.10">
    <property type="entry name" value="CHAD domain"/>
    <property type="match status" value="1"/>
</dbReference>
<dbReference type="Proteomes" id="UP000245168">
    <property type="component" value="Unassembled WGS sequence"/>
</dbReference>
<sequence>MTESLAPDDSCADLPALIRAEIANARAALDMAEDDPVVAFHEARKAIKKARSNARLMRKADKDASKRINAAGRRAAHMLAEARDADSLEQIARAAAIKCDDADLAAVLREEADRARADGERVDRAEAADQARAMLDEMERETAAAGPITEPGTAVAKGLARTYARACDRLAEAKADPNGVTLHELRKRVKDWRHHAEALGDVWPGGIKARRRKAKTAADLLGDHHDLVRLIERLEAREGDGLDAAIESLRTSRDRLAKKALKRTARAFRRGKSRAKKKLVGAA</sequence>
<gene>
    <name evidence="2" type="ORF">DDZ18_02950</name>
</gene>
<dbReference type="InterPro" id="IPR007899">
    <property type="entry name" value="CHAD_dom"/>
</dbReference>
<keyword evidence="3" id="KW-1185">Reference proteome</keyword>
<dbReference type="EMBL" id="QEXV01000001">
    <property type="protein sequence ID" value="PWE18578.1"/>
    <property type="molecule type" value="Genomic_DNA"/>
</dbReference>
<reference evidence="3" key="1">
    <citation type="submission" date="2018-05" db="EMBL/GenBank/DDBJ databases">
        <authorList>
            <person name="Liu B.-T."/>
        </authorList>
    </citation>
    <scope>NUCLEOTIDE SEQUENCE [LARGE SCALE GENOMIC DNA]</scope>
    <source>
        <strain evidence="3">WD6-1</strain>
    </source>
</reference>
<dbReference type="RefSeq" id="WP_109251852.1">
    <property type="nucleotide sequence ID" value="NZ_QEXV01000001.1"/>
</dbReference>
<dbReference type="Pfam" id="PF05235">
    <property type="entry name" value="CHAD"/>
    <property type="match status" value="1"/>
</dbReference>
<dbReference type="PROSITE" id="PS51708">
    <property type="entry name" value="CHAD"/>
    <property type="match status" value="1"/>
</dbReference>
<feature type="domain" description="CHAD" evidence="1">
    <location>
        <begin position="3"/>
        <end position="273"/>
    </location>
</feature>
<evidence type="ECO:0000313" key="2">
    <source>
        <dbReference type="EMBL" id="PWE18578.1"/>
    </source>
</evidence>
<name>A0A2U2BX31_9PROT</name>
<dbReference type="PANTHER" id="PTHR39339:SF1">
    <property type="entry name" value="CHAD DOMAIN-CONTAINING PROTEIN"/>
    <property type="match status" value="1"/>
</dbReference>
<proteinExistence type="predicted"/>
<evidence type="ECO:0000259" key="1">
    <source>
        <dbReference type="PROSITE" id="PS51708"/>
    </source>
</evidence>
<organism evidence="2 3">
    <name type="scientific">Marinicauda salina</name>
    <dbReference type="NCBI Taxonomy" id="2135793"/>
    <lineage>
        <taxon>Bacteria</taxon>
        <taxon>Pseudomonadati</taxon>
        <taxon>Pseudomonadota</taxon>
        <taxon>Alphaproteobacteria</taxon>
        <taxon>Maricaulales</taxon>
        <taxon>Maricaulaceae</taxon>
        <taxon>Marinicauda</taxon>
    </lineage>
</organism>
<accession>A0A2U2BX31</accession>
<dbReference type="OrthoDB" id="9810907at2"/>
<evidence type="ECO:0000313" key="3">
    <source>
        <dbReference type="Proteomes" id="UP000245168"/>
    </source>
</evidence>